<dbReference type="EMBL" id="MU277265">
    <property type="protein sequence ID" value="KAI0056371.1"/>
    <property type="molecule type" value="Genomic_DNA"/>
</dbReference>
<reference evidence="1" key="2">
    <citation type="journal article" date="2022" name="New Phytol.">
        <title>Evolutionary transition to the ectomycorrhizal habit in the genomes of a hyperdiverse lineage of mushroom-forming fungi.</title>
        <authorList>
            <person name="Looney B."/>
            <person name="Miyauchi S."/>
            <person name="Morin E."/>
            <person name="Drula E."/>
            <person name="Courty P.E."/>
            <person name="Kohler A."/>
            <person name="Kuo A."/>
            <person name="LaButti K."/>
            <person name="Pangilinan J."/>
            <person name="Lipzen A."/>
            <person name="Riley R."/>
            <person name="Andreopoulos W."/>
            <person name="He G."/>
            <person name="Johnson J."/>
            <person name="Nolan M."/>
            <person name="Tritt A."/>
            <person name="Barry K.W."/>
            <person name="Grigoriev I.V."/>
            <person name="Nagy L.G."/>
            <person name="Hibbett D."/>
            <person name="Henrissat B."/>
            <person name="Matheny P.B."/>
            <person name="Labbe J."/>
            <person name="Martin F.M."/>
        </authorList>
    </citation>
    <scope>NUCLEOTIDE SEQUENCE</scope>
    <source>
        <strain evidence="1">HHB10654</strain>
    </source>
</reference>
<accession>A0ACB8SKR8</accession>
<gene>
    <name evidence="1" type="ORF">BV25DRAFT_1578422</name>
</gene>
<sequence>MYAHSCFARNRGIALGREVEHASTALRRLISFDLGGPHLHERLLARRRPKPCLIPTSVCERSVEIIAEVLKTQHYWYDWRGCVADIGLTPQPQFLMRRGPAHSGVPLNSTERRRRWQVFYVAVTTLSETLSFANQVPDIQVGNDIISLRRYHRTTVMTCILVSLTA</sequence>
<evidence type="ECO:0000313" key="1">
    <source>
        <dbReference type="EMBL" id="KAI0056371.1"/>
    </source>
</evidence>
<keyword evidence="2" id="KW-1185">Reference proteome</keyword>
<name>A0ACB8SKR8_9AGAM</name>
<organism evidence="1 2">
    <name type="scientific">Artomyces pyxidatus</name>
    <dbReference type="NCBI Taxonomy" id="48021"/>
    <lineage>
        <taxon>Eukaryota</taxon>
        <taxon>Fungi</taxon>
        <taxon>Dikarya</taxon>
        <taxon>Basidiomycota</taxon>
        <taxon>Agaricomycotina</taxon>
        <taxon>Agaricomycetes</taxon>
        <taxon>Russulales</taxon>
        <taxon>Auriscalpiaceae</taxon>
        <taxon>Artomyces</taxon>
    </lineage>
</organism>
<proteinExistence type="predicted"/>
<protein>
    <submittedName>
        <fullName evidence="1">Uncharacterized protein</fullName>
    </submittedName>
</protein>
<reference evidence="1" key="1">
    <citation type="submission" date="2021-03" db="EMBL/GenBank/DDBJ databases">
        <authorList>
            <consortium name="DOE Joint Genome Institute"/>
            <person name="Ahrendt S."/>
            <person name="Looney B.P."/>
            <person name="Miyauchi S."/>
            <person name="Morin E."/>
            <person name="Drula E."/>
            <person name="Courty P.E."/>
            <person name="Chicoki N."/>
            <person name="Fauchery L."/>
            <person name="Kohler A."/>
            <person name="Kuo A."/>
            <person name="Labutti K."/>
            <person name="Pangilinan J."/>
            <person name="Lipzen A."/>
            <person name="Riley R."/>
            <person name="Andreopoulos W."/>
            <person name="He G."/>
            <person name="Johnson J."/>
            <person name="Barry K.W."/>
            <person name="Grigoriev I.V."/>
            <person name="Nagy L."/>
            <person name="Hibbett D."/>
            <person name="Henrissat B."/>
            <person name="Matheny P.B."/>
            <person name="Labbe J."/>
            <person name="Martin F."/>
        </authorList>
    </citation>
    <scope>NUCLEOTIDE SEQUENCE</scope>
    <source>
        <strain evidence="1">HHB10654</strain>
    </source>
</reference>
<evidence type="ECO:0000313" key="2">
    <source>
        <dbReference type="Proteomes" id="UP000814140"/>
    </source>
</evidence>
<comment type="caution">
    <text evidence="1">The sequence shown here is derived from an EMBL/GenBank/DDBJ whole genome shotgun (WGS) entry which is preliminary data.</text>
</comment>
<dbReference type="Proteomes" id="UP000814140">
    <property type="component" value="Unassembled WGS sequence"/>
</dbReference>